<keyword evidence="14" id="KW-0007">Acetylation</keyword>
<keyword evidence="7" id="KW-0255">Endonuclease</keyword>
<evidence type="ECO:0000256" key="5">
    <source>
        <dbReference type="ARBA" id="ARBA00022722"/>
    </source>
</evidence>
<evidence type="ECO:0000256" key="12">
    <source>
        <dbReference type="ARBA" id="ARBA00022859"/>
    </source>
</evidence>
<dbReference type="GO" id="GO:0005634">
    <property type="term" value="C:nucleus"/>
    <property type="evidence" value="ECO:0007669"/>
    <property type="project" value="UniProtKB-SubCell"/>
</dbReference>
<comment type="subunit">
    <text evidence="20">Interacts with the MLH1-PMS2 heterodimer via MLH1. Interacts with MSH3. Interacts with the MSH2-MSH6 heterodimer via MSH2, and this interaction may increase the processivity of the 5'-&gt;3' exonuclease activity. Interacts with PCNA, and this interaction may both stimulate the cryptic 3'-&gt;5' exonuclease activity and suppress the 5'-&gt;3' exonuclease activity. Interacts with WRN, and this interaction stimulates both the 5'-&gt;3' exonuclease activity and cleavage of 5'-overhanging flap structures. Interacts with RECQL/RECQ1, and this interaction stimulates cleavage of 5'-overhanging flap structures. Interacts with DNA helicase ZGRF1; the interaction is increased following DNA damage induction.</text>
</comment>
<organism evidence="22 23">
    <name type="scientific">Ceratodon purpureus</name>
    <name type="common">Fire moss</name>
    <name type="synonym">Dicranum purpureum</name>
    <dbReference type="NCBI Taxonomy" id="3225"/>
    <lineage>
        <taxon>Eukaryota</taxon>
        <taxon>Viridiplantae</taxon>
        <taxon>Streptophyta</taxon>
        <taxon>Embryophyta</taxon>
        <taxon>Bryophyta</taxon>
        <taxon>Bryophytina</taxon>
        <taxon>Bryopsida</taxon>
        <taxon>Dicranidae</taxon>
        <taxon>Pseudoditrichales</taxon>
        <taxon>Ditrichaceae</taxon>
        <taxon>Ceratodon</taxon>
    </lineage>
</organism>
<evidence type="ECO:0000256" key="19">
    <source>
        <dbReference type="ARBA" id="ARBA00057694"/>
    </source>
</evidence>
<evidence type="ECO:0000256" key="8">
    <source>
        <dbReference type="ARBA" id="ARBA00022763"/>
    </source>
</evidence>
<keyword evidence="15" id="KW-0238">DNA-binding</keyword>
<dbReference type="SMART" id="SM00484">
    <property type="entry name" value="XPGI"/>
    <property type="match status" value="1"/>
</dbReference>
<dbReference type="InterPro" id="IPR044752">
    <property type="entry name" value="PIN-like_EXO1"/>
</dbReference>
<evidence type="ECO:0000259" key="21">
    <source>
        <dbReference type="SMART" id="SM00484"/>
    </source>
</evidence>
<dbReference type="PROSITE" id="PS00842">
    <property type="entry name" value="XPG_2"/>
    <property type="match status" value="1"/>
</dbReference>
<dbReference type="PRINTS" id="PR00853">
    <property type="entry name" value="XPGRADSUPER"/>
</dbReference>
<dbReference type="EMBL" id="CM026423">
    <property type="protein sequence ID" value="KAG0581794.1"/>
    <property type="molecule type" value="Genomic_DNA"/>
</dbReference>
<dbReference type="SUPFAM" id="SSF88723">
    <property type="entry name" value="PIN domain-like"/>
    <property type="match status" value="1"/>
</dbReference>
<dbReference type="InterPro" id="IPR008918">
    <property type="entry name" value="HhH2"/>
</dbReference>
<evidence type="ECO:0000256" key="14">
    <source>
        <dbReference type="ARBA" id="ARBA00022990"/>
    </source>
</evidence>
<keyword evidence="17" id="KW-0539">Nucleus</keyword>
<evidence type="ECO:0000256" key="16">
    <source>
        <dbReference type="ARBA" id="ARBA00023204"/>
    </source>
</evidence>
<dbReference type="InterPro" id="IPR019974">
    <property type="entry name" value="XPG_CS"/>
</dbReference>
<dbReference type="Gene3D" id="3.40.50.1010">
    <property type="entry name" value="5'-nuclease"/>
    <property type="match status" value="1"/>
</dbReference>
<evidence type="ECO:0000256" key="9">
    <source>
        <dbReference type="ARBA" id="ARBA00022801"/>
    </source>
</evidence>
<evidence type="ECO:0000256" key="6">
    <source>
        <dbReference type="ARBA" id="ARBA00022723"/>
    </source>
</evidence>
<evidence type="ECO:0000256" key="15">
    <source>
        <dbReference type="ARBA" id="ARBA00023125"/>
    </source>
</evidence>
<dbReference type="SUPFAM" id="SSF47807">
    <property type="entry name" value="5' to 3' exonuclease, C-terminal subdomain"/>
    <property type="match status" value="1"/>
</dbReference>
<dbReference type="GO" id="GO:0006281">
    <property type="term" value="P:DNA repair"/>
    <property type="evidence" value="ECO:0007669"/>
    <property type="project" value="UniProtKB-KW"/>
</dbReference>
<dbReference type="CDD" id="cd09908">
    <property type="entry name" value="H3TH_EXO1"/>
    <property type="match status" value="1"/>
</dbReference>
<dbReference type="FunFam" id="3.40.50.1010:FF:000111">
    <property type="entry name" value="Exonuclease 1"/>
    <property type="match status" value="1"/>
</dbReference>
<dbReference type="InterPro" id="IPR036279">
    <property type="entry name" value="5-3_exonuclease_C_sf"/>
</dbReference>
<feature type="domain" description="XPG-I" evidence="21">
    <location>
        <begin position="79"/>
        <end position="149"/>
    </location>
</feature>
<keyword evidence="9" id="KW-0378">Hydrolase</keyword>
<evidence type="ECO:0000256" key="2">
    <source>
        <dbReference type="ARBA" id="ARBA00004123"/>
    </source>
</evidence>
<comment type="subcellular location">
    <subcellularLocation>
        <location evidence="2">Nucleus</location>
    </subcellularLocation>
</comment>
<protein>
    <recommendedName>
        <fullName evidence="21">XPG-I domain-containing protein</fullName>
    </recommendedName>
</protein>
<dbReference type="Proteomes" id="UP000822688">
    <property type="component" value="Chromosome 3"/>
</dbReference>
<sequence>MHRVNMLRHFGVQPVLVFDGGSLPMKSDQEIKRARSRKDNLERAVEHERLGNHSAAIECYQKAVDITPALAFRLIKVLRQENIEYVVAPYEADAQMAFLALNGNVDLVITEDSDLIAYGCPQIFFKMDKYGQGVGFQFSDITANKDLDFNNFSKRMILEMCIMSGCDYLRSLPGMGVKKAYGLIKRFKTYQKVLKHLKFSGVMIDQQYEEGFQRAVLTFRHHRVYDPAKSEMVHLTDVPSELDSDLDFLGPYPLFGSHGG</sequence>
<dbReference type="PANTHER" id="PTHR11081">
    <property type="entry name" value="FLAP ENDONUCLEASE FAMILY MEMBER"/>
    <property type="match status" value="1"/>
</dbReference>
<dbReference type="GO" id="GO:0035312">
    <property type="term" value="F:5'-3' DNA exonuclease activity"/>
    <property type="evidence" value="ECO:0007669"/>
    <property type="project" value="InterPro"/>
</dbReference>
<evidence type="ECO:0000256" key="4">
    <source>
        <dbReference type="ARBA" id="ARBA00022553"/>
    </source>
</evidence>
<evidence type="ECO:0000313" key="22">
    <source>
        <dbReference type="EMBL" id="KAG0581794.1"/>
    </source>
</evidence>
<keyword evidence="18" id="KW-0469">Meiosis</keyword>
<dbReference type="InterPro" id="IPR006086">
    <property type="entry name" value="XPG-I_dom"/>
</dbReference>
<dbReference type="Gene3D" id="1.10.150.20">
    <property type="entry name" value="5' to 3' exonuclease, C-terminal subdomain"/>
    <property type="match status" value="1"/>
</dbReference>
<keyword evidence="23" id="KW-1185">Reference proteome</keyword>
<dbReference type="Pfam" id="PF00752">
    <property type="entry name" value="XPG_N"/>
    <property type="match status" value="1"/>
</dbReference>
<comment type="function">
    <text evidence="19">5'-&gt;3' double-stranded DNA exonuclease which may also possess a cryptic 3'-&gt;5' double-stranded DNA exonuclease activity. Functions in DNA mismatch repair (MMR) to excise mismatch-containing DNA tracts directed by strand breaks located either 5' or 3' to the mismatch. Also exhibits endonuclease activity against 5'-overhanging flap structures similar to those generated by displacement synthesis when DNA polymerase encounters the 5'-end of a downstream Okazaki fragment. Required for somatic hypermutation (SHM) and class switch recombination (CSR) of immunoglobulin genes. Essential for male and female meiosis.</text>
</comment>
<comment type="cofactor">
    <cofactor evidence="1">
        <name>Mg(2+)</name>
        <dbReference type="ChEBI" id="CHEBI:18420"/>
    </cofactor>
</comment>
<evidence type="ECO:0000256" key="17">
    <source>
        <dbReference type="ARBA" id="ARBA00023242"/>
    </source>
</evidence>
<keyword evidence="12" id="KW-0391">Immunity</keyword>
<dbReference type="CDD" id="cd09857">
    <property type="entry name" value="PIN_EXO1"/>
    <property type="match status" value="1"/>
</dbReference>
<evidence type="ECO:0000256" key="3">
    <source>
        <dbReference type="ARBA" id="ARBA00010563"/>
    </source>
</evidence>
<keyword evidence="11" id="KW-0460">Magnesium</keyword>
<dbReference type="InterPro" id="IPR037315">
    <property type="entry name" value="EXO1_H3TH"/>
</dbReference>
<dbReference type="InterPro" id="IPR029060">
    <property type="entry name" value="PIN-like_dom_sf"/>
</dbReference>
<dbReference type="GO" id="GO:0046872">
    <property type="term" value="F:metal ion binding"/>
    <property type="evidence" value="ECO:0007669"/>
    <property type="project" value="UniProtKB-KW"/>
</dbReference>
<dbReference type="GO" id="GO:0003677">
    <property type="term" value="F:DNA binding"/>
    <property type="evidence" value="ECO:0007669"/>
    <property type="project" value="UniProtKB-KW"/>
</dbReference>
<comment type="similarity">
    <text evidence="3">Belongs to the XPG/RAD2 endonuclease family. EXO1 subfamily.</text>
</comment>
<dbReference type="InterPro" id="IPR006084">
    <property type="entry name" value="XPG/Rad2"/>
</dbReference>
<evidence type="ECO:0000256" key="7">
    <source>
        <dbReference type="ARBA" id="ARBA00022759"/>
    </source>
</evidence>
<keyword evidence="13" id="KW-0267">Excision nuclease</keyword>
<keyword evidence="10" id="KW-0269">Exonuclease</keyword>
<accession>A0A8T0IDH5</accession>
<dbReference type="AlphaFoldDB" id="A0A8T0IDH5"/>
<keyword evidence="5" id="KW-0540">Nuclease</keyword>
<evidence type="ECO:0000256" key="18">
    <source>
        <dbReference type="ARBA" id="ARBA00023254"/>
    </source>
</evidence>
<evidence type="ECO:0000313" key="23">
    <source>
        <dbReference type="Proteomes" id="UP000822688"/>
    </source>
</evidence>
<dbReference type="InterPro" id="IPR006085">
    <property type="entry name" value="XPG_DNA_repair_N"/>
</dbReference>
<evidence type="ECO:0000256" key="20">
    <source>
        <dbReference type="ARBA" id="ARBA00064664"/>
    </source>
</evidence>
<keyword evidence="16" id="KW-0234">DNA repair</keyword>
<keyword evidence="6" id="KW-0479">Metal-binding</keyword>
<dbReference type="Pfam" id="PF00867">
    <property type="entry name" value="XPG_I"/>
    <property type="match status" value="1"/>
</dbReference>
<keyword evidence="8" id="KW-0227">DNA damage</keyword>
<evidence type="ECO:0000256" key="11">
    <source>
        <dbReference type="ARBA" id="ARBA00022842"/>
    </source>
</evidence>
<dbReference type="GO" id="GO:0051321">
    <property type="term" value="P:meiotic cell cycle"/>
    <property type="evidence" value="ECO:0007669"/>
    <property type="project" value="UniProtKB-KW"/>
</dbReference>
<keyword evidence="4" id="KW-0597">Phosphoprotein</keyword>
<evidence type="ECO:0000256" key="13">
    <source>
        <dbReference type="ARBA" id="ARBA00022881"/>
    </source>
</evidence>
<evidence type="ECO:0000256" key="10">
    <source>
        <dbReference type="ARBA" id="ARBA00022839"/>
    </source>
</evidence>
<dbReference type="FunFam" id="1.10.150.20:FF:000011">
    <property type="entry name" value="exonuclease 1"/>
    <property type="match status" value="1"/>
</dbReference>
<comment type="caution">
    <text evidence="22">The sequence shown here is derived from an EMBL/GenBank/DDBJ whole genome shotgun (WGS) entry which is preliminary data.</text>
</comment>
<dbReference type="PANTHER" id="PTHR11081:SF65">
    <property type="entry name" value="DNA DAMAGE-INDUCIBLE PROTEIN DIN7-RELATED"/>
    <property type="match status" value="1"/>
</dbReference>
<proteinExistence type="inferred from homology"/>
<dbReference type="GO" id="GO:0017108">
    <property type="term" value="F:5'-flap endonuclease activity"/>
    <property type="evidence" value="ECO:0007669"/>
    <property type="project" value="TreeGrafter"/>
</dbReference>
<dbReference type="GO" id="GO:0002376">
    <property type="term" value="P:immune system process"/>
    <property type="evidence" value="ECO:0007669"/>
    <property type="project" value="UniProtKB-KW"/>
</dbReference>
<name>A0A8T0IDH5_CERPU</name>
<gene>
    <name evidence="22" type="ORF">KC19_3G010000</name>
</gene>
<reference evidence="22" key="1">
    <citation type="submission" date="2020-06" db="EMBL/GenBank/DDBJ databases">
        <title>WGS assembly of Ceratodon purpureus strain R40.</title>
        <authorList>
            <person name="Carey S.B."/>
            <person name="Jenkins J."/>
            <person name="Shu S."/>
            <person name="Lovell J.T."/>
            <person name="Sreedasyam A."/>
            <person name="Maumus F."/>
            <person name="Tiley G.P."/>
            <person name="Fernandez-Pozo N."/>
            <person name="Barry K."/>
            <person name="Chen C."/>
            <person name="Wang M."/>
            <person name="Lipzen A."/>
            <person name="Daum C."/>
            <person name="Saski C.A."/>
            <person name="Payton A.C."/>
            <person name="Mcbreen J.C."/>
            <person name="Conrad R.E."/>
            <person name="Kollar L.M."/>
            <person name="Olsson S."/>
            <person name="Huttunen S."/>
            <person name="Landis J.B."/>
            <person name="Wickett N.J."/>
            <person name="Johnson M.G."/>
            <person name="Rensing S.A."/>
            <person name="Grimwood J."/>
            <person name="Schmutz J."/>
            <person name="Mcdaniel S.F."/>
        </authorList>
    </citation>
    <scope>NUCLEOTIDE SEQUENCE</scope>
    <source>
        <strain evidence="22">R40</strain>
    </source>
</reference>
<dbReference type="SMART" id="SM00279">
    <property type="entry name" value="HhH2"/>
    <property type="match status" value="1"/>
</dbReference>
<evidence type="ECO:0000256" key="1">
    <source>
        <dbReference type="ARBA" id="ARBA00001946"/>
    </source>
</evidence>